<dbReference type="Proteomes" id="UP001300692">
    <property type="component" value="Unassembled WGS sequence"/>
</dbReference>
<evidence type="ECO:0008006" key="3">
    <source>
        <dbReference type="Google" id="ProtNLM"/>
    </source>
</evidence>
<dbReference type="RefSeq" id="WP_264138899.1">
    <property type="nucleotide sequence ID" value="NZ_JAOYOD010000001.1"/>
</dbReference>
<sequence>MQDVNKKKEVEAFLRSFKEKKKIWGIFFKDDRGKNFNTLTALDIRPVDREQVLDDLVAEDFSEGPLPEDWYGSKEMWVFGRQMKGEEVYIKITLGAENAKSICISFHIAEHPMSYPLKK</sequence>
<comment type="caution">
    <text evidence="1">The sequence shown here is derived from an EMBL/GenBank/DDBJ whole genome shotgun (WGS) entry which is preliminary data.</text>
</comment>
<dbReference type="EMBL" id="JAOYOD010000001">
    <property type="protein sequence ID" value="MCV9388074.1"/>
    <property type="molecule type" value="Genomic_DNA"/>
</dbReference>
<proteinExistence type="predicted"/>
<accession>A0ABT3CX08</accession>
<name>A0ABT3CX08_9BACT</name>
<evidence type="ECO:0000313" key="2">
    <source>
        <dbReference type="Proteomes" id="UP001300692"/>
    </source>
</evidence>
<organism evidence="1 2">
    <name type="scientific">Reichenbachiella ulvae</name>
    <dbReference type="NCBI Taxonomy" id="2980104"/>
    <lineage>
        <taxon>Bacteria</taxon>
        <taxon>Pseudomonadati</taxon>
        <taxon>Bacteroidota</taxon>
        <taxon>Cytophagia</taxon>
        <taxon>Cytophagales</taxon>
        <taxon>Reichenbachiellaceae</taxon>
        <taxon>Reichenbachiella</taxon>
    </lineage>
</organism>
<reference evidence="1 2" key="1">
    <citation type="submission" date="2022-10" db="EMBL/GenBank/DDBJ databases">
        <title>Comparative genomics and taxonomic characterization of three novel marine species of genus Reichenbachiella exhibiting antioxidant and polysaccharide degradation activities.</title>
        <authorList>
            <person name="Muhammad N."/>
            <person name="Lee Y.-J."/>
            <person name="Ko J."/>
            <person name="Kim S.-G."/>
        </authorList>
    </citation>
    <scope>NUCLEOTIDE SEQUENCE [LARGE SCALE GENOMIC DNA]</scope>
    <source>
        <strain evidence="1 2">ABR2-5</strain>
    </source>
</reference>
<protein>
    <recommendedName>
        <fullName evidence="3">Toxin</fullName>
    </recommendedName>
</protein>
<gene>
    <name evidence="1" type="ORF">N7U62_15440</name>
</gene>
<evidence type="ECO:0000313" key="1">
    <source>
        <dbReference type="EMBL" id="MCV9388074.1"/>
    </source>
</evidence>
<keyword evidence="2" id="KW-1185">Reference proteome</keyword>